<dbReference type="CDD" id="cd09917">
    <property type="entry name" value="F-box_SF"/>
    <property type="match status" value="1"/>
</dbReference>
<dbReference type="HOGENOM" id="CLU_007279_0_1_1"/>
<dbReference type="AlphaFoldDB" id="A0A0C2WKN1"/>
<feature type="region of interest" description="Disordered" evidence="1">
    <location>
        <begin position="488"/>
        <end position="513"/>
    </location>
</feature>
<dbReference type="SUPFAM" id="SSF81383">
    <property type="entry name" value="F-box domain"/>
    <property type="match status" value="1"/>
</dbReference>
<evidence type="ECO:0000259" key="2">
    <source>
        <dbReference type="PROSITE" id="PS50181"/>
    </source>
</evidence>
<dbReference type="EMBL" id="KN818275">
    <property type="protein sequence ID" value="KIL62092.1"/>
    <property type="molecule type" value="Genomic_DNA"/>
</dbReference>
<protein>
    <recommendedName>
        <fullName evidence="2">F-box domain-containing protein</fullName>
    </recommendedName>
</protein>
<gene>
    <name evidence="3" type="ORF">M378DRAFT_804991</name>
</gene>
<feature type="compositionally biased region" description="Low complexity" evidence="1">
    <location>
        <begin position="497"/>
        <end position="513"/>
    </location>
</feature>
<evidence type="ECO:0000313" key="4">
    <source>
        <dbReference type="Proteomes" id="UP000054549"/>
    </source>
</evidence>
<reference evidence="3 4" key="1">
    <citation type="submission" date="2014-04" db="EMBL/GenBank/DDBJ databases">
        <title>Evolutionary Origins and Diversification of the Mycorrhizal Mutualists.</title>
        <authorList>
            <consortium name="DOE Joint Genome Institute"/>
            <consortium name="Mycorrhizal Genomics Consortium"/>
            <person name="Kohler A."/>
            <person name="Kuo A."/>
            <person name="Nagy L.G."/>
            <person name="Floudas D."/>
            <person name="Copeland A."/>
            <person name="Barry K.W."/>
            <person name="Cichocki N."/>
            <person name="Veneault-Fourrey C."/>
            <person name="LaButti K."/>
            <person name="Lindquist E.A."/>
            <person name="Lipzen A."/>
            <person name="Lundell T."/>
            <person name="Morin E."/>
            <person name="Murat C."/>
            <person name="Riley R."/>
            <person name="Ohm R."/>
            <person name="Sun H."/>
            <person name="Tunlid A."/>
            <person name="Henrissat B."/>
            <person name="Grigoriev I.V."/>
            <person name="Hibbett D.S."/>
            <person name="Martin F."/>
        </authorList>
    </citation>
    <scope>NUCLEOTIDE SEQUENCE [LARGE SCALE GENOMIC DNA]</scope>
    <source>
        <strain evidence="3 4">Koide BX008</strain>
    </source>
</reference>
<name>A0A0C2WKN1_AMAMK</name>
<organism evidence="3 4">
    <name type="scientific">Amanita muscaria (strain Koide BX008)</name>
    <dbReference type="NCBI Taxonomy" id="946122"/>
    <lineage>
        <taxon>Eukaryota</taxon>
        <taxon>Fungi</taxon>
        <taxon>Dikarya</taxon>
        <taxon>Basidiomycota</taxon>
        <taxon>Agaricomycotina</taxon>
        <taxon>Agaricomycetes</taxon>
        <taxon>Agaricomycetidae</taxon>
        <taxon>Agaricales</taxon>
        <taxon>Pluteineae</taxon>
        <taxon>Amanitaceae</taxon>
        <taxon>Amanita</taxon>
    </lineage>
</organism>
<dbReference type="InParanoid" id="A0A0C2WKN1"/>
<accession>A0A0C2WKN1</accession>
<evidence type="ECO:0000256" key="1">
    <source>
        <dbReference type="SAM" id="MobiDB-lite"/>
    </source>
</evidence>
<dbReference type="SMART" id="SM00256">
    <property type="entry name" value="FBOX"/>
    <property type="match status" value="1"/>
</dbReference>
<feature type="domain" description="F-box" evidence="2">
    <location>
        <begin position="57"/>
        <end position="103"/>
    </location>
</feature>
<dbReference type="STRING" id="946122.A0A0C2WKN1"/>
<dbReference type="InterPro" id="IPR036047">
    <property type="entry name" value="F-box-like_dom_sf"/>
</dbReference>
<evidence type="ECO:0000313" key="3">
    <source>
        <dbReference type="EMBL" id="KIL62092.1"/>
    </source>
</evidence>
<dbReference type="OrthoDB" id="3149552at2759"/>
<proteinExistence type="predicted"/>
<feature type="region of interest" description="Disordered" evidence="1">
    <location>
        <begin position="16"/>
        <end position="36"/>
    </location>
</feature>
<sequence length="667" mass="74781">MDAKIAPSYTSTIENGMISDPSNILEESSHPLQGTGTPAPALQPLIPPDDDYTHVPAPTPLILPHELVERIFLLLDTKSVLRSRLVNREFNAIIQSSTSVQYYLACEAAGVIDNPQSPLSYGERLEALKQREDAWRKLKPAFETTIKTNDLPSALYDLSAGNLFRLDKNRKELHYCRLPSSPQDSPQWFRILGYGPSWSGSIVGMGMAVYEHDLVVSVISDAADDVDNADMPQHTLYLVLVKLSTGEYHPLARYPKIQVQRSFSALPYISVKIVGDNLALVVHDRLPHGSKLFIFDWKTGHRRLKHHAPWDAYENSIPVFVSPEILLVPNRIYSCFEIWHLFPSLPNLIPPGQILSLETPVTYYHNIASMESHGELGPFLHSMPYFPPRPFFPSSESSIVTINLLLQSFDNRPAFRKAYKLVIHRRALLDIIQEWTSPSHPEQRSLPTWPQNKVTVDKVADPDDGSVRLAAQSELCSLVEGDLPQTPDYLTLANSPTSPTSHKSADSSSPDSASSTPQIYSLLLVQWANWGPPVSRWFRVNKTHQGWNNQSIGQRFAFVDPNPSDTTKCIVGVADFNLHNVEMMAQLGREGQDNGGNEGKNEENEELEILDHKGGFSEEVCMGLKCVVHHAPGEYDFDRVLMDEERLLGFKIHPEGRAESIKVLYFG</sequence>
<keyword evidence="4" id="KW-1185">Reference proteome</keyword>
<dbReference type="Proteomes" id="UP000054549">
    <property type="component" value="Unassembled WGS sequence"/>
</dbReference>
<dbReference type="InterPro" id="IPR001810">
    <property type="entry name" value="F-box_dom"/>
</dbReference>
<dbReference type="Pfam" id="PF00646">
    <property type="entry name" value="F-box"/>
    <property type="match status" value="1"/>
</dbReference>
<dbReference type="PROSITE" id="PS50181">
    <property type="entry name" value="FBOX"/>
    <property type="match status" value="1"/>
</dbReference>